<dbReference type="FunFam" id="2.60.40.420:FF:000045">
    <property type="entry name" value="Laccase 2"/>
    <property type="match status" value="1"/>
</dbReference>
<reference evidence="11 12" key="1">
    <citation type="journal article" date="2018" name="Evol. Lett.">
        <title>Horizontal gene cluster transfer increased hallucinogenic mushroom diversity.</title>
        <authorList>
            <person name="Reynolds H.T."/>
            <person name="Vijayakumar V."/>
            <person name="Gluck-Thaler E."/>
            <person name="Korotkin H.B."/>
            <person name="Matheny P.B."/>
            <person name="Slot J.C."/>
        </authorList>
    </citation>
    <scope>NUCLEOTIDE SEQUENCE [LARGE SCALE GENOMIC DNA]</scope>
    <source>
        <strain evidence="11 12">2631</strain>
    </source>
</reference>
<proteinExistence type="inferred from homology"/>
<feature type="chain" id="PRO_5019540305" description="Laccase" evidence="7">
    <location>
        <begin position="19"/>
        <end position="568"/>
    </location>
</feature>
<evidence type="ECO:0008006" key="13">
    <source>
        <dbReference type="Google" id="ProtNLM"/>
    </source>
</evidence>
<dbReference type="InterPro" id="IPR011706">
    <property type="entry name" value="Cu-oxidase_C"/>
</dbReference>
<protein>
    <recommendedName>
        <fullName evidence="13">Laccase</fullName>
    </recommendedName>
</protein>
<dbReference type="InterPro" id="IPR002355">
    <property type="entry name" value="Cu_oxidase_Cu_BS"/>
</dbReference>
<evidence type="ECO:0000259" key="10">
    <source>
        <dbReference type="Pfam" id="PF07732"/>
    </source>
</evidence>
<dbReference type="EMBL" id="NHYD01003311">
    <property type="protein sequence ID" value="PPQ80727.1"/>
    <property type="molecule type" value="Genomic_DNA"/>
</dbReference>
<evidence type="ECO:0000256" key="1">
    <source>
        <dbReference type="ARBA" id="ARBA00010609"/>
    </source>
</evidence>
<dbReference type="PROSITE" id="PS00079">
    <property type="entry name" value="MULTICOPPER_OXIDASE1"/>
    <property type="match status" value="2"/>
</dbReference>
<accession>A0A409WQF0</accession>
<name>A0A409WQF0_PSICY</name>
<dbReference type="GO" id="GO:0005507">
    <property type="term" value="F:copper ion binding"/>
    <property type="evidence" value="ECO:0007669"/>
    <property type="project" value="InterPro"/>
</dbReference>
<dbReference type="InterPro" id="IPR033138">
    <property type="entry name" value="Cu_oxidase_CS"/>
</dbReference>
<evidence type="ECO:0000256" key="4">
    <source>
        <dbReference type="ARBA" id="ARBA00023008"/>
    </source>
</evidence>
<dbReference type="AlphaFoldDB" id="A0A409WQF0"/>
<evidence type="ECO:0000256" key="2">
    <source>
        <dbReference type="ARBA" id="ARBA00022723"/>
    </source>
</evidence>
<dbReference type="InterPro" id="IPR045087">
    <property type="entry name" value="Cu-oxidase_fam"/>
</dbReference>
<evidence type="ECO:0000256" key="7">
    <source>
        <dbReference type="SAM" id="SignalP"/>
    </source>
</evidence>
<dbReference type="STRING" id="93625.A0A409WQF0"/>
<keyword evidence="3" id="KW-0560">Oxidoreductase</keyword>
<evidence type="ECO:0000256" key="3">
    <source>
        <dbReference type="ARBA" id="ARBA00023002"/>
    </source>
</evidence>
<feature type="domain" description="Plastocyanin-like" evidence="8">
    <location>
        <begin position="211"/>
        <end position="353"/>
    </location>
</feature>
<keyword evidence="5" id="KW-1015">Disulfide bond</keyword>
<evidence type="ECO:0000256" key="6">
    <source>
        <dbReference type="ARBA" id="ARBA00023180"/>
    </source>
</evidence>
<feature type="domain" description="Plastocyanin-like" evidence="10">
    <location>
        <begin position="75"/>
        <end position="175"/>
    </location>
</feature>
<comment type="caution">
    <text evidence="11">The sequence shown here is derived from an EMBL/GenBank/DDBJ whole genome shotgun (WGS) entry which is preliminary data.</text>
</comment>
<dbReference type="PANTHER" id="PTHR11709">
    <property type="entry name" value="MULTI-COPPER OXIDASE"/>
    <property type="match status" value="1"/>
</dbReference>
<dbReference type="OrthoDB" id="2121828at2759"/>
<dbReference type="Pfam" id="PF07731">
    <property type="entry name" value="Cu-oxidase_2"/>
    <property type="match status" value="1"/>
</dbReference>
<dbReference type="SUPFAM" id="SSF49503">
    <property type="entry name" value="Cupredoxins"/>
    <property type="match status" value="3"/>
</dbReference>
<dbReference type="PANTHER" id="PTHR11709:SF511">
    <property type="entry name" value="LACCASE"/>
    <property type="match status" value="1"/>
</dbReference>
<dbReference type="InterPro" id="IPR008972">
    <property type="entry name" value="Cupredoxin"/>
</dbReference>
<evidence type="ECO:0000259" key="9">
    <source>
        <dbReference type="Pfam" id="PF07731"/>
    </source>
</evidence>
<evidence type="ECO:0000256" key="5">
    <source>
        <dbReference type="ARBA" id="ARBA00023157"/>
    </source>
</evidence>
<sequence>MRLLKTILGLWYTLGALSSVLKEGKEGRVLGGRNGDAADAAIGPDADLYIGNKAISPDGFSRSSVLAGTTIDSLSFPGPIIRATKGDTFHLNVVDQLTDPSMMMSTSVHWHGFVQKRSNWADGVSGVTQCPIAPGHSFMYQFGTGDQSGTFWYHSHFSTQYCDGLRGAIIVYDPEDPYEDLYDFDDGNRISPNIPIDHLELISTFILLPTESTVITLADWYHAVAPITQREVIPVYNSTLINGLGRYAGGPASPLSVIKVLPNKRYRFRMVSISCSPNFVFSIDGHQLTIIEVDSINVEPLVVDKIQIFAGQRYSFILNTNMPVSNYWIRALPNFGNVGFNGGINSAILRYLGAPAIDPITFSSNGTVLKETDLHPLVNPAAPGIPARGAADLNLNLDIQWNMKTQMFYVNNATFKAPSVPVLLQILSGTQAAQDLLPSGSVYVLPPNKVIEISMPGGSGGSPHPIHLHGQSFSVVRSANSSVYNYANPVRRDVVSIGESTDNVTIRFTTDNAGPWIMHCHIDWHLERGLSVVFADDIPAIQSAKDKPPQPWDELCPIYNALTPQKFP</sequence>
<dbReference type="GO" id="GO:0016491">
    <property type="term" value="F:oxidoreductase activity"/>
    <property type="evidence" value="ECO:0007669"/>
    <property type="project" value="UniProtKB-KW"/>
</dbReference>
<keyword evidence="2" id="KW-0479">Metal-binding</keyword>
<dbReference type="CDD" id="cd13903">
    <property type="entry name" value="CuRO_3_Tv-LCC_like"/>
    <property type="match status" value="1"/>
</dbReference>
<keyword evidence="6" id="KW-0325">Glycoprotein</keyword>
<dbReference type="Gene3D" id="2.60.40.420">
    <property type="entry name" value="Cupredoxins - blue copper proteins"/>
    <property type="match status" value="3"/>
</dbReference>
<dbReference type="InterPro" id="IPR011707">
    <property type="entry name" value="Cu-oxidase-like_N"/>
</dbReference>
<keyword evidence="7" id="KW-0732">Signal</keyword>
<evidence type="ECO:0000313" key="12">
    <source>
        <dbReference type="Proteomes" id="UP000283269"/>
    </source>
</evidence>
<dbReference type="InterPro" id="IPR001117">
    <property type="entry name" value="Cu-oxidase_2nd"/>
</dbReference>
<evidence type="ECO:0000259" key="8">
    <source>
        <dbReference type="Pfam" id="PF00394"/>
    </source>
</evidence>
<dbReference type="Pfam" id="PF07732">
    <property type="entry name" value="Cu-oxidase_3"/>
    <property type="match status" value="1"/>
</dbReference>
<dbReference type="Proteomes" id="UP000283269">
    <property type="component" value="Unassembled WGS sequence"/>
</dbReference>
<dbReference type="PROSITE" id="PS00080">
    <property type="entry name" value="MULTICOPPER_OXIDASE2"/>
    <property type="match status" value="1"/>
</dbReference>
<evidence type="ECO:0000313" key="11">
    <source>
        <dbReference type="EMBL" id="PPQ80727.1"/>
    </source>
</evidence>
<keyword evidence="4" id="KW-0186">Copper</keyword>
<organism evidence="11 12">
    <name type="scientific">Psilocybe cyanescens</name>
    <dbReference type="NCBI Taxonomy" id="93625"/>
    <lineage>
        <taxon>Eukaryota</taxon>
        <taxon>Fungi</taxon>
        <taxon>Dikarya</taxon>
        <taxon>Basidiomycota</taxon>
        <taxon>Agaricomycotina</taxon>
        <taxon>Agaricomycetes</taxon>
        <taxon>Agaricomycetidae</taxon>
        <taxon>Agaricales</taxon>
        <taxon>Agaricineae</taxon>
        <taxon>Strophariaceae</taxon>
        <taxon>Psilocybe</taxon>
    </lineage>
</organism>
<dbReference type="Pfam" id="PF00394">
    <property type="entry name" value="Cu-oxidase"/>
    <property type="match status" value="1"/>
</dbReference>
<gene>
    <name evidence="11" type="ORF">CVT25_001847</name>
</gene>
<dbReference type="InParanoid" id="A0A409WQF0"/>
<comment type="similarity">
    <text evidence="1">Belongs to the multicopper oxidase family.</text>
</comment>
<feature type="domain" description="Plastocyanin-like" evidence="9">
    <location>
        <begin position="417"/>
        <end position="537"/>
    </location>
</feature>
<keyword evidence="12" id="KW-1185">Reference proteome</keyword>
<feature type="signal peptide" evidence="7">
    <location>
        <begin position="1"/>
        <end position="18"/>
    </location>
</feature>